<protein>
    <submittedName>
        <fullName evidence="1">Uncharacterized protein</fullName>
    </submittedName>
</protein>
<proteinExistence type="predicted"/>
<reference evidence="1 2" key="1">
    <citation type="submission" date="2017-02" db="EMBL/GenBank/DDBJ databases">
        <title>The new phylogeny of genus Mycobacterium.</title>
        <authorList>
            <person name="Tortoli E."/>
            <person name="Trovato A."/>
            <person name="Cirillo D.M."/>
        </authorList>
    </citation>
    <scope>NUCLEOTIDE SEQUENCE [LARGE SCALE GENOMIC DNA]</scope>
    <source>
        <strain evidence="1 2">DSM 44049</strain>
    </source>
</reference>
<evidence type="ECO:0000313" key="2">
    <source>
        <dbReference type="Proteomes" id="UP000192739"/>
    </source>
</evidence>
<dbReference type="Gene3D" id="3.10.450.50">
    <property type="match status" value="7"/>
</dbReference>
<dbReference type="RefSeq" id="WP_428842017.1">
    <property type="nucleotide sequence ID" value="NZ_JACKTC010000090.1"/>
</dbReference>
<sequence length="2121" mass="233826">MTDEKDSAESFDRATEVENLREIAALGAWKITMTPLALRGDRLSLRHALFEGGDPRPEAFRVGALCVVEINPHGRLVTRVVFDPDDFDTAIAELDARYLVGEAAPHAHTWSVIAGSYAALNRREEPPTPPDLVSIDHRRVAAYAPGELIAYVRAGWDIGQQIRTFVERVHRINDLGAVVTHVAQGSSQAGFEAEWRGVDLLTVDGDMVNRSEVFDEDDIDAAIARFDQLSRPTPRLENAASRVGERLFSWFGTRNWDAIAQILADDVFADDRRLAANAGPRRGRDAQIQDLQGLAGVGFANLTPTVIATRGERLALIRLQLSGNDPNAFRLEGFHLLELDADQRIAAGVLFELDDFEAAIAELDARYLAGEAAPHARTWSVVAESYAALSRHELPGTPDFASIDHRRGRSYEPGDMPAYVRATWDLAPHSKIYVEAVHRLSDLGAAVTQASYGTSLEGFDAEWREIAVVMVDGDLVNRSELFDEEDIDAALARFDQLSPPAPRLENAASRVYERLAACYRARDWGGIATALVDNISAEDRRRVVNSALLQGKDAVFKNMRVSADVGVMRFTPTIIATRGHRLALSRTRYWGQVDEPGAYLSDVLHLITIDVDERIATLISFDLDDIDAALEELDARYLAGEAAAQANAWSLLTRVQNAYNRHEVTPTTTDGFVNIDHRQGRAFIPGDLIPFLRATWNVASNVKGYIENVHRLNNFGAVITEVVTGTSQDGFDFELREIGLFVFEGDLVCRFELFDEADLDAALARFDELRSQTRPPENEASKVAERVMAHYAAQDWNSIAEILSDNHYLDDRRRVVNAGIRHGRDAEIANIQAAIDLGATNVTSVLMATRGTRLALTRTRFSGRDRRPEALHTEVLNIVELDADERVAALVSFDLDDVDAAFAELDSRYLAGEAAAHAHTWSVIAAAYAAMNRHELPATTPDWVNIDNRRTTAFAPGDAIASLRAMWGLAPDFAIHIETLHRLNNLGAVFTQAASGTSHQGFEAEWRSVGILTVGGGLIDHCELFDEADIDAALTRFDQLSPPARRLENTTSQVAQRFLAHFAALDWDVIAETLADDFCQDDRRRVVGAGVRRGRGAQIEDMRATAELGIMSVTPTSIALRGERLALMRVGFSFRDQGPRAFDVERLSVYEINADDRIVAIVAFGPDDIDAAFQELDTRYVAGEAAPHAHTWSVITQVYAALNRQELAATTQGWVNIDHRRGTKFAAGEITTYLRATWDVMAQASIYVESVHRLSDLGVVLTHVASGTSQDGFDAEWREIAIMTVEGDLLSRCEIFDEGDLDTALARFEELHPEAPRVENAATRAQVGFFVNFAARNWAAIAETLSEDSVIDDRHDVVNVGFWDGRDAVIENLRALSEAGENTTLSVIATRGERLALTRMTSLSREPRYGEFRSEMLMVVEIDCDGRIGAQVSFAPNDFESAFGELDTRYLVGEAAPNARTWSVITGAHAAFNRRELPATIPGGPVYIDRRPVVSIEGVELAATVHAVWDLTPDATVYVEAVHRLSKTEAVITQALTGTSQEGFNAEWRMVEVFTVEGDLLSRVEIFEEADIDAALARFEELQALRRRLENPASRLLERSFAYAAAGDWAAVADTWADDIFSDDRRRAVNFGQTHGRDPVVANLRRAFDLGDELVISEPIAARGRRLVLNRLRWSAKDQGPEAFPSESLCITELNSDERIAASIMFDFDDFDSALEELDARYLAGEAATHAHMWSVIAEGHAGFNRQETAATTPDVVYIDHRPVVSLEGVELAATQRAVWDLTPETNAYVETVHRLSELGAVITQVVTGTSQEGFAAEWRMIAVCTVEGDLLSRYEVFDDADLEAALARFNDLHPQTRPLENAAAQTLQRYQACFSARDWIAFGDLLADKIVVDDRRRVVNAGMRRGRDVHVADVRAAVEVGSETITSSAVATRGERLILARVRFRNRDYGPDEFGADIVGVVEIGADDRISAIVSFDPDDVDRAFEELDARYLAGEAAAHPHVWAVMARECAAFNSHDHPAADWEIVDHRHLAIIEATDPQATQAIWDVTPDLVIRIEAVPRLSSFGAVGIYAAGGTSPDGVGAEWRMILLLTIAGDRIIRCEVFDEAGLDDALASPDFS</sequence>
<dbReference type="EMBL" id="MVHT01000001">
    <property type="protein sequence ID" value="ORB10560.1"/>
    <property type="molecule type" value="Genomic_DNA"/>
</dbReference>
<comment type="caution">
    <text evidence="1">The sequence shown here is derived from an EMBL/GenBank/DDBJ whole genome shotgun (WGS) entry which is preliminary data.</text>
</comment>
<accession>A0A1T3WCM4</accession>
<dbReference type="Proteomes" id="UP000192739">
    <property type="component" value="Unassembled WGS sequence"/>
</dbReference>
<evidence type="ECO:0000313" key="1">
    <source>
        <dbReference type="EMBL" id="ORB10560.1"/>
    </source>
</evidence>
<dbReference type="SUPFAM" id="SSF54427">
    <property type="entry name" value="NTF2-like"/>
    <property type="match status" value="6"/>
</dbReference>
<dbReference type="InterPro" id="IPR032710">
    <property type="entry name" value="NTF2-like_dom_sf"/>
</dbReference>
<gene>
    <name evidence="1" type="ORF">BST27_00005</name>
</gene>
<keyword evidence="2" id="KW-1185">Reference proteome</keyword>
<name>A0A1T3WCM4_MYCIE</name>
<organism evidence="1 2">
    <name type="scientific">Mycobacterium intermedium</name>
    <dbReference type="NCBI Taxonomy" id="28445"/>
    <lineage>
        <taxon>Bacteria</taxon>
        <taxon>Bacillati</taxon>
        <taxon>Actinomycetota</taxon>
        <taxon>Actinomycetes</taxon>
        <taxon>Mycobacteriales</taxon>
        <taxon>Mycobacteriaceae</taxon>
        <taxon>Mycobacterium</taxon>
        <taxon>Mycobacterium simiae complex</taxon>
    </lineage>
</organism>